<comment type="cofactor">
    <cofactor evidence="1">
        <name>a divalent metal cation</name>
        <dbReference type="ChEBI" id="CHEBI:60240"/>
    </cofactor>
</comment>
<protein>
    <submittedName>
        <fullName evidence="9">Nuclease harbi1</fullName>
    </submittedName>
</protein>
<dbReference type="GO" id="GO:0046872">
    <property type="term" value="F:metal ion binding"/>
    <property type="evidence" value="ECO:0007669"/>
    <property type="project" value="UniProtKB-KW"/>
</dbReference>
<keyword evidence="4" id="KW-0540">Nuclease</keyword>
<evidence type="ECO:0000313" key="9">
    <source>
        <dbReference type="EMBL" id="TGZ57978.1"/>
    </source>
</evidence>
<dbReference type="STRING" id="300112.A0A4S2LC74"/>
<accession>A0A4S2LC74</accession>
<sequence>FFEKTGFPGVIGAIDGSHIAIFPPQTEREHLFINRKLYHSLNVMLVSSYSNEILAVNAMHGGRTHDSRVFRSSRLFHHLERRQEAGERGSWLIGDSAYPLMPFLLKPILNAPMGSPEFRYTQHITTARCAVERCIGILKGRWRCLRKERALHYQPEFAAHIVNACCVLHNIAVKWRIPPNEIYLEDIDQEAPIPCNDVNENDAEQIRRNIVRWYFE</sequence>
<evidence type="ECO:0000256" key="2">
    <source>
        <dbReference type="ARBA" id="ARBA00004123"/>
    </source>
</evidence>
<organism evidence="9 10">
    <name type="scientific">Temnothorax longispinosus</name>
    <dbReference type="NCBI Taxonomy" id="300112"/>
    <lineage>
        <taxon>Eukaryota</taxon>
        <taxon>Metazoa</taxon>
        <taxon>Ecdysozoa</taxon>
        <taxon>Arthropoda</taxon>
        <taxon>Hexapoda</taxon>
        <taxon>Insecta</taxon>
        <taxon>Pterygota</taxon>
        <taxon>Neoptera</taxon>
        <taxon>Endopterygota</taxon>
        <taxon>Hymenoptera</taxon>
        <taxon>Apocrita</taxon>
        <taxon>Aculeata</taxon>
        <taxon>Formicoidea</taxon>
        <taxon>Formicidae</taxon>
        <taxon>Myrmicinae</taxon>
        <taxon>Temnothorax</taxon>
    </lineage>
</organism>
<reference evidence="9 10" key="1">
    <citation type="journal article" date="2019" name="Philos. Trans. R. Soc. Lond., B, Biol. Sci.">
        <title>Ant behaviour and brain gene expression of defending hosts depend on the ecological success of the intruding social parasite.</title>
        <authorList>
            <person name="Kaur R."/>
            <person name="Stoldt M."/>
            <person name="Jongepier E."/>
            <person name="Feldmeyer B."/>
            <person name="Menzel F."/>
            <person name="Bornberg-Bauer E."/>
            <person name="Foitzik S."/>
        </authorList>
    </citation>
    <scope>NUCLEOTIDE SEQUENCE [LARGE SCALE GENOMIC DNA]</scope>
    <source>
        <tissue evidence="9">Whole body</tissue>
    </source>
</reference>
<comment type="subcellular location">
    <subcellularLocation>
        <location evidence="2">Nucleus</location>
    </subcellularLocation>
</comment>
<evidence type="ECO:0000256" key="1">
    <source>
        <dbReference type="ARBA" id="ARBA00001968"/>
    </source>
</evidence>
<dbReference type="PANTHER" id="PTHR22930">
    <property type="match status" value="1"/>
</dbReference>
<evidence type="ECO:0000259" key="8">
    <source>
        <dbReference type="Pfam" id="PF13359"/>
    </source>
</evidence>
<dbReference type="AlphaFoldDB" id="A0A4S2LC74"/>
<dbReference type="InterPro" id="IPR027806">
    <property type="entry name" value="HARBI1_dom"/>
</dbReference>
<feature type="domain" description="DDE Tnp4" evidence="8">
    <location>
        <begin position="14"/>
        <end position="170"/>
    </location>
</feature>
<comment type="similarity">
    <text evidence="3">Belongs to the HARBI1 family.</text>
</comment>
<dbReference type="InterPro" id="IPR045249">
    <property type="entry name" value="HARBI1-like"/>
</dbReference>
<evidence type="ECO:0000256" key="5">
    <source>
        <dbReference type="ARBA" id="ARBA00022723"/>
    </source>
</evidence>
<keyword evidence="10" id="KW-1185">Reference proteome</keyword>
<proteinExistence type="inferred from homology"/>
<evidence type="ECO:0000313" key="10">
    <source>
        <dbReference type="Proteomes" id="UP000310200"/>
    </source>
</evidence>
<name>A0A4S2LC74_9HYME</name>
<gene>
    <name evidence="9" type="ORF">DBV15_12576</name>
</gene>
<keyword evidence="6" id="KW-0378">Hydrolase</keyword>
<feature type="non-terminal residue" evidence="9">
    <location>
        <position position="1"/>
    </location>
</feature>
<dbReference type="Pfam" id="PF13359">
    <property type="entry name" value="DDE_Tnp_4"/>
    <property type="match status" value="1"/>
</dbReference>
<keyword evidence="7" id="KW-0539">Nucleus</keyword>
<keyword evidence="5" id="KW-0479">Metal-binding</keyword>
<dbReference type="PANTHER" id="PTHR22930:SF85">
    <property type="entry name" value="GH03217P-RELATED"/>
    <property type="match status" value="1"/>
</dbReference>
<evidence type="ECO:0000256" key="7">
    <source>
        <dbReference type="ARBA" id="ARBA00023242"/>
    </source>
</evidence>
<evidence type="ECO:0000256" key="6">
    <source>
        <dbReference type="ARBA" id="ARBA00022801"/>
    </source>
</evidence>
<dbReference type="EMBL" id="QBLH01000082">
    <property type="protein sequence ID" value="TGZ57978.1"/>
    <property type="molecule type" value="Genomic_DNA"/>
</dbReference>
<dbReference type="GO" id="GO:0016787">
    <property type="term" value="F:hydrolase activity"/>
    <property type="evidence" value="ECO:0007669"/>
    <property type="project" value="UniProtKB-KW"/>
</dbReference>
<dbReference type="GO" id="GO:0004518">
    <property type="term" value="F:nuclease activity"/>
    <property type="evidence" value="ECO:0007669"/>
    <property type="project" value="UniProtKB-KW"/>
</dbReference>
<dbReference type="GO" id="GO:0005634">
    <property type="term" value="C:nucleus"/>
    <property type="evidence" value="ECO:0007669"/>
    <property type="project" value="UniProtKB-SubCell"/>
</dbReference>
<dbReference type="Proteomes" id="UP000310200">
    <property type="component" value="Unassembled WGS sequence"/>
</dbReference>
<evidence type="ECO:0000256" key="3">
    <source>
        <dbReference type="ARBA" id="ARBA00006958"/>
    </source>
</evidence>
<evidence type="ECO:0000256" key="4">
    <source>
        <dbReference type="ARBA" id="ARBA00022722"/>
    </source>
</evidence>
<comment type="caution">
    <text evidence="9">The sequence shown here is derived from an EMBL/GenBank/DDBJ whole genome shotgun (WGS) entry which is preliminary data.</text>
</comment>